<keyword evidence="2" id="KW-0812">Transmembrane</keyword>
<dbReference type="GO" id="GO:0055085">
    <property type="term" value="P:transmembrane transport"/>
    <property type="evidence" value="ECO:0007669"/>
    <property type="project" value="InterPro"/>
</dbReference>
<dbReference type="InterPro" id="IPR006260">
    <property type="entry name" value="TonB/TolA_C"/>
</dbReference>
<organism evidence="7 8">
    <name type="scientific">Candidatus Accumulibacter phosphatis</name>
    <dbReference type="NCBI Taxonomy" id="327160"/>
    <lineage>
        <taxon>Bacteria</taxon>
        <taxon>Pseudomonadati</taxon>
        <taxon>Pseudomonadota</taxon>
        <taxon>Betaproteobacteria</taxon>
        <taxon>Candidatus Accumulibacter</taxon>
    </lineage>
</organism>
<dbReference type="PROSITE" id="PS52015">
    <property type="entry name" value="TONB_CTD"/>
    <property type="match status" value="1"/>
</dbReference>
<dbReference type="Gene3D" id="3.30.1150.10">
    <property type="match status" value="1"/>
</dbReference>
<evidence type="ECO:0000259" key="6">
    <source>
        <dbReference type="PROSITE" id="PS52015"/>
    </source>
</evidence>
<comment type="subcellular location">
    <subcellularLocation>
        <location evidence="1">Membrane</location>
        <topology evidence="1">Single-pass membrane protein</topology>
    </subcellularLocation>
</comment>
<dbReference type="SUPFAM" id="SSF74653">
    <property type="entry name" value="TolA/TonB C-terminal domain"/>
    <property type="match status" value="1"/>
</dbReference>
<dbReference type="Pfam" id="PF03544">
    <property type="entry name" value="TonB_C"/>
    <property type="match status" value="1"/>
</dbReference>
<proteinExistence type="predicted"/>
<evidence type="ECO:0000256" key="3">
    <source>
        <dbReference type="ARBA" id="ARBA00022989"/>
    </source>
</evidence>
<evidence type="ECO:0000313" key="7">
    <source>
        <dbReference type="EMBL" id="KFB74537.1"/>
    </source>
</evidence>
<protein>
    <recommendedName>
        <fullName evidence="6">TonB C-terminal domain-containing protein</fullName>
    </recommendedName>
</protein>
<dbReference type="Proteomes" id="UP000020077">
    <property type="component" value="Unassembled WGS sequence"/>
</dbReference>
<dbReference type="AlphaFoldDB" id="A0A080LZW1"/>
<reference evidence="7 8" key="1">
    <citation type="submission" date="2014-02" db="EMBL/GenBank/DDBJ databases">
        <title>Expanding our view of genomic diversity in Candidatus Accumulibacter clades.</title>
        <authorList>
            <person name="Skennerton C.T."/>
            <person name="Barr J.J."/>
            <person name="Slater F.R."/>
            <person name="Bond P.L."/>
            <person name="Tyson G.W."/>
        </authorList>
    </citation>
    <scope>NUCLEOTIDE SEQUENCE [LARGE SCALE GENOMIC DNA]</scope>
    <source>
        <strain evidence="8">BA-91</strain>
    </source>
</reference>
<accession>A0A080LZW1</accession>
<keyword evidence="3" id="KW-1133">Transmembrane helix</keyword>
<name>A0A080LZW1_9PROT</name>
<evidence type="ECO:0000256" key="1">
    <source>
        <dbReference type="ARBA" id="ARBA00004167"/>
    </source>
</evidence>
<feature type="region of interest" description="Disordered" evidence="5">
    <location>
        <begin position="100"/>
        <end position="120"/>
    </location>
</feature>
<evidence type="ECO:0000256" key="2">
    <source>
        <dbReference type="ARBA" id="ARBA00022692"/>
    </source>
</evidence>
<evidence type="ECO:0000313" key="8">
    <source>
        <dbReference type="Proteomes" id="UP000020077"/>
    </source>
</evidence>
<dbReference type="NCBIfam" id="TIGR01352">
    <property type="entry name" value="tonB_Cterm"/>
    <property type="match status" value="1"/>
</dbReference>
<evidence type="ECO:0000256" key="4">
    <source>
        <dbReference type="ARBA" id="ARBA00023136"/>
    </source>
</evidence>
<dbReference type="GO" id="GO:0016020">
    <property type="term" value="C:membrane"/>
    <property type="evidence" value="ECO:0007669"/>
    <property type="project" value="UniProtKB-SubCell"/>
</dbReference>
<keyword evidence="4" id="KW-0472">Membrane</keyword>
<comment type="caution">
    <text evidence="7">The sequence shown here is derived from an EMBL/GenBank/DDBJ whole genome shotgun (WGS) entry which is preliminary data.</text>
</comment>
<evidence type="ECO:0000256" key="5">
    <source>
        <dbReference type="SAM" id="MobiDB-lite"/>
    </source>
</evidence>
<dbReference type="InterPro" id="IPR037682">
    <property type="entry name" value="TonB_C"/>
</dbReference>
<feature type="compositionally biased region" description="Low complexity" evidence="5">
    <location>
        <begin position="110"/>
        <end position="120"/>
    </location>
</feature>
<feature type="domain" description="TonB C-terminal" evidence="6">
    <location>
        <begin position="141"/>
        <end position="235"/>
    </location>
</feature>
<dbReference type="EMBL" id="JDVG02000020">
    <property type="protein sequence ID" value="KFB74537.1"/>
    <property type="molecule type" value="Genomic_DNA"/>
</dbReference>
<gene>
    <name evidence="7" type="ORF">AW09_000154</name>
</gene>
<sequence length="235" mass="25112">MLASAHSRLWLALAVSTLVHAGLLTMMVQVLPLRLVVSTKPLLAVIKVPNRVLPAGAAVPVPASTHAPARLKTAPMPISGRRIRSELAVRDVGTAALASPANANTERLSPSESEVAPVPVPVPSGASTVLREGASADDLRQYRVALAIAARRFKRYPLVARERGWEGRVEVAVNVSAWQPSPQLSLIRSSGRALLDEQALSMIEQAAAATTLPDSLRGRDFRVLLPIEFTLSDEH</sequence>